<dbReference type="GO" id="GO:0004222">
    <property type="term" value="F:metalloendopeptidase activity"/>
    <property type="evidence" value="ECO:0007669"/>
    <property type="project" value="UniProtKB-UniRule"/>
</dbReference>
<evidence type="ECO:0000313" key="5">
    <source>
        <dbReference type="EMBL" id="KAJ8734265.1"/>
    </source>
</evidence>
<dbReference type="EC" id="3.4.24.-" evidence="2"/>
<dbReference type="Pfam" id="PF01400">
    <property type="entry name" value="Astacin"/>
    <property type="match status" value="1"/>
</dbReference>
<comment type="caution">
    <text evidence="1">Lacks conserved residue(s) required for the propagation of feature annotation.</text>
</comment>
<feature type="active site" evidence="1">
    <location>
        <position position="221"/>
    </location>
</feature>
<keyword evidence="1 2" id="KW-0479">Metal-binding</keyword>
<keyword evidence="1 2" id="KW-0862">Zinc</keyword>
<keyword evidence="3" id="KW-1133">Transmembrane helix</keyword>
<evidence type="ECO:0000256" key="2">
    <source>
        <dbReference type="RuleBase" id="RU361183"/>
    </source>
</evidence>
<dbReference type="InterPro" id="IPR006026">
    <property type="entry name" value="Peptidase_Metallo"/>
</dbReference>
<dbReference type="SUPFAM" id="SSF55486">
    <property type="entry name" value="Metalloproteases ('zincins'), catalytic domain"/>
    <property type="match status" value="1"/>
</dbReference>
<organism evidence="5 6">
    <name type="scientific">Mythimna separata</name>
    <name type="common">Oriental armyworm</name>
    <name type="synonym">Pseudaletia separata</name>
    <dbReference type="NCBI Taxonomy" id="271217"/>
    <lineage>
        <taxon>Eukaryota</taxon>
        <taxon>Metazoa</taxon>
        <taxon>Ecdysozoa</taxon>
        <taxon>Arthropoda</taxon>
        <taxon>Hexapoda</taxon>
        <taxon>Insecta</taxon>
        <taxon>Pterygota</taxon>
        <taxon>Neoptera</taxon>
        <taxon>Endopterygota</taxon>
        <taxon>Lepidoptera</taxon>
        <taxon>Glossata</taxon>
        <taxon>Ditrysia</taxon>
        <taxon>Noctuoidea</taxon>
        <taxon>Noctuidae</taxon>
        <taxon>Noctuinae</taxon>
        <taxon>Hadenini</taxon>
        <taxon>Mythimna</taxon>
    </lineage>
</organism>
<keyword evidence="1 2" id="KW-0378">Hydrolase</keyword>
<name>A0AAD7Z0H1_MYTSE</name>
<feature type="transmembrane region" description="Helical" evidence="3">
    <location>
        <begin position="32"/>
        <end position="51"/>
    </location>
</feature>
<evidence type="ECO:0000256" key="3">
    <source>
        <dbReference type="SAM" id="Phobius"/>
    </source>
</evidence>
<feature type="binding site" evidence="1">
    <location>
        <position position="224"/>
    </location>
    <ligand>
        <name>Zn(2+)</name>
        <dbReference type="ChEBI" id="CHEBI:29105"/>
        <note>catalytic</note>
    </ligand>
</feature>
<keyword evidence="6" id="KW-1185">Reference proteome</keyword>
<keyword evidence="1 2" id="KW-0482">Metalloprotease</keyword>
<evidence type="ECO:0000259" key="4">
    <source>
        <dbReference type="PROSITE" id="PS51864"/>
    </source>
</evidence>
<dbReference type="InterPro" id="IPR001506">
    <property type="entry name" value="Peptidase_M12A"/>
</dbReference>
<dbReference type="PANTHER" id="PTHR10127:SF814">
    <property type="entry name" value="MEPRIN A SUBUNIT BETA"/>
    <property type="match status" value="1"/>
</dbReference>
<reference evidence="5" key="1">
    <citation type="submission" date="2023-03" db="EMBL/GenBank/DDBJ databases">
        <title>Chromosome-level genomes of two armyworms, Mythimna separata and Mythimna loreyi, provide insights into the biosynthesis and reception of sex pheromones.</title>
        <authorList>
            <person name="Zhao H."/>
        </authorList>
    </citation>
    <scope>NUCLEOTIDE SEQUENCE</scope>
    <source>
        <strain evidence="5">BeijingLab</strain>
        <tissue evidence="5">Pupa</tissue>
    </source>
</reference>
<feature type="binding site" evidence="1">
    <location>
        <position position="230"/>
    </location>
    <ligand>
        <name>Zn(2+)</name>
        <dbReference type="ChEBI" id="CHEBI:29105"/>
        <note>catalytic</note>
    </ligand>
</feature>
<sequence>MDADNCLNKKVGFWVEFMFRDKFFATSMVRNVAIFVVLGLASLVAAGPATLRSRQDIEEFRQFLEGIKRGNGNAEQFQSRKRNLPFANDEELSGKFQGDIVLDDEDYEMMLQEYAVGRSAYSSSSIGPWPSNTVVFEFADGEFNDAQKAAIWEAVRDIEAHTCVKFRYRTSSDTVYTRITGEPSGCYANVGHRVSRGAHQMNLARNTVGVGCFRHATIVHEFMHILGFLHMHTTFNRDEYVQINEQNIARGSEHNFDLYGVSKVDNLGIDYDYVSCMHYGPYSFTANGAPTIEARQRNVSNMGQRDYITDSDWLRINRYYNCPGAWN</sequence>
<dbReference type="GO" id="GO:0006508">
    <property type="term" value="P:proteolysis"/>
    <property type="evidence" value="ECO:0007669"/>
    <property type="project" value="UniProtKB-KW"/>
</dbReference>
<keyword evidence="3" id="KW-0812">Transmembrane</keyword>
<gene>
    <name evidence="5" type="ORF">PYW07_014816</name>
</gene>
<dbReference type="PRINTS" id="PR00480">
    <property type="entry name" value="ASTACIN"/>
</dbReference>
<dbReference type="GO" id="GO:0008270">
    <property type="term" value="F:zinc ion binding"/>
    <property type="evidence" value="ECO:0007669"/>
    <property type="project" value="UniProtKB-UniRule"/>
</dbReference>
<evidence type="ECO:0000313" key="6">
    <source>
        <dbReference type="Proteomes" id="UP001231518"/>
    </source>
</evidence>
<accession>A0AAD7Z0H1</accession>
<keyword evidence="1 2" id="KW-0645">Protease</keyword>
<dbReference type="EMBL" id="JARGEI010000003">
    <property type="protein sequence ID" value="KAJ8734265.1"/>
    <property type="molecule type" value="Genomic_DNA"/>
</dbReference>
<evidence type="ECO:0000256" key="1">
    <source>
        <dbReference type="PROSITE-ProRule" id="PRU01211"/>
    </source>
</evidence>
<dbReference type="Gene3D" id="3.40.390.10">
    <property type="entry name" value="Collagenase (Catalytic Domain)"/>
    <property type="match status" value="1"/>
</dbReference>
<dbReference type="SMART" id="SM00235">
    <property type="entry name" value="ZnMc"/>
    <property type="match status" value="1"/>
</dbReference>
<dbReference type="CDD" id="cd04280">
    <property type="entry name" value="ZnMc_astacin_like"/>
    <property type="match status" value="1"/>
</dbReference>
<dbReference type="InterPro" id="IPR024079">
    <property type="entry name" value="MetalloPept_cat_dom_sf"/>
</dbReference>
<dbReference type="Proteomes" id="UP001231518">
    <property type="component" value="Chromosome 5"/>
</dbReference>
<feature type="binding site" evidence="1">
    <location>
        <position position="220"/>
    </location>
    <ligand>
        <name>Zn(2+)</name>
        <dbReference type="ChEBI" id="CHEBI:29105"/>
        <note>catalytic</note>
    </ligand>
</feature>
<protein>
    <recommendedName>
        <fullName evidence="2">Metalloendopeptidase</fullName>
        <ecNumber evidence="2">3.4.24.-</ecNumber>
    </recommendedName>
</protein>
<comment type="caution">
    <text evidence="5">The sequence shown here is derived from an EMBL/GenBank/DDBJ whole genome shotgun (WGS) entry which is preliminary data.</text>
</comment>
<feature type="domain" description="Peptidase M12A" evidence="4">
    <location>
        <begin position="119"/>
        <end position="323"/>
    </location>
</feature>
<comment type="cofactor">
    <cofactor evidence="1 2">
        <name>Zn(2+)</name>
        <dbReference type="ChEBI" id="CHEBI:29105"/>
    </cofactor>
    <text evidence="1 2">Binds 1 zinc ion per subunit.</text>
</comment>
<proteinExistence type="predicted"/>
<keyword evidence="3" id="KW-0472">Membrane</keyword>
<dbReference type="InterPro" id="IPR034035">
    <property type="entry name" value="Astacin-like_dom"/>
</dbReference>
<dbReference type="AlphaFoldDB" id="A0AAD7Z0H1"/>
<dbReference type="PROSITE" id="PS51864">
    <property type="entry name" value="ASTACIN"/>
    <property type="match status" value="1"/>
</dbReference>
<dbReference type="PANTHER" id="PTHR10127">
    <property type="entry name" value="DISCOIDIN, CUB, EGF, LAMININ , AND ZINC METALLOPROTEASE DOMAIN CONTAINING"/>
    <property type="match status" value="1"/>
</dbReference>